<feature type="compositionally biased region" description="Basic and acidic residues" evidence="1">
    <location>
        <begin position="12"/>
        <end position="23"/>
    </location>
</feature>
<dbReference type="Proteomes" id="UP001260072">
    <property type="component" value="Unassembled WGS sequence"/>
</dbReference>
<evidence type="ECO:0000256" key="2">
    <source>
        <dbReference type="SAM" id="Phobius"/>
    </source>
</evidence>
<dbReference type="RefSeq" id="WP_310521582.1">
    <property type="nucleotide sequence ID" value="NZ_BAABBS010000003.1"/>
</dbReference>
<protein>
    <submittedName>
        <fullName evidence="3">Uncharacterized protein</fullName>
    </submittedName>
</protein>
<gene>
    <name evidence="3" type="ORF">RH861_14500</name>
</gene>
<dbReference type="EMBL" id="JAVKGS010000004">
    <property type="protein sequence ID" value="MDR5693281.1"/>
    <property type="molecule type" value="Genomic_DNA"/>
</dbReference>
<feature type="transmembrane region" description="Helical" evidence="2">
    <location>
        <begin position="182"/>
        <end position="203"/>
    </location>
</feature>
<feature type="region of interest" description="Disordered" evidence="1">
    <location>
        <begin position="1"/>
        <end position="34"/>
    </location>
</feature>
<feature type="transmembrane region" description="Helical" evidence="2">
    <location>
        <begin position="101"/>
        <end position="119"/>
    </location>
</feature>
<accession>A0ABU1FPG0</accession>
<feature type="transmembrane region" description="Helical" evidence="2">
    <location>
        <begin position="131"/>
        <end position="150"/>
    </location>
</feature>
<feature type="transmembrane region" description="Helical" evidence="2">
    <location>
        <begin position="45"/>
        <end position="66"/>
    </location>
</feature>
<evidence type="ECO:0000313" key="4">
    <source>
        <dbReference type="Proteomes" id="UP001260072"/>
    </source>
</evidence>
<keyword evidence="4" id="KW-1185">Reference proteome</keyword>
<organism evidence="3 4">
    <name type="scientific">Agromyces indicus</name>
    <dbReference type="NCBI Taxonomy" id="758919"/>
    <lineage>
        <taxon>Bacteria</taxon>
        <taxon>Bacillati</taxon>
        <taxon>Actinomycetota</taxon>
        <taxon>Actinomycetes</taxon>
        <taxon>Micrococcales</taxon>
        <taxon>Microbacteriaceae</taxon>
        <taxon>Agromyces</taxon>
    </lineage>
</organism>
<keyword evidence="2" id="KW-0472">Membrane</keyword>
<keyword evidence="2" id="KW-1133">Transmembrane helix</keyword>
<sequence>MSRFQRSLPPDDVPRDTTHEVQFRRPTRSARAAEDIRSAHGGRRLAAGVTVACVAIVLAHLLHAWGLSDIFPPGRDPGPAWIALGLVTVGAVVATRGLSRVPDWVFGTLLVALAVPIWLDVAATVDTLQLGITPTAAPAAAALLMPVAALRETRGPLAAAVTIAAVLLVQALIQAPEAGTRTVVGVAIAASAVVPVVLVVIAVRGFRRLVGRELDLTLVQSTVSTPRSAVGMRASEELAELDYDAEALLDDVGAGRIALPLPPAAAERAGQLAARLRVRLIEGRTDTWLRHAVTESAYLSRRVTVDDPAGLAGLLGPAQRDGLLLALWLIAGQRRTKASAPPLRVLVTCRDREALDPEPDDGRRFDGTRIAIRFDVSGVTARRVDEATWEALDNVGRHDVVVGADGFRVDIDCRIDPANRAGTATPSGAA</sequence>
<comment type="caution">
    <text evidence="3">The sequence shown here is derived from an EMBL/GenBank/DDBJ whole genome shotgun (WGS) entry which is preliminary data.</text>
</comment>
<proteinExistence type="predicted"/>
<evidence type="ECO:0000256" key="1">
    <source>
        <dbReference type="SAM" id="MobiDB-lite"/>
    </source>
</evidence>
<reference evidence="4" key="1">
    <citation type="submission" date="2023-07" db="EMBL/GenBank/DDBJ databases">
        <title>Description of three actinobacteria isolated from air of manufacturing shop in a pharmaceutical factory.</title>
        <authorList>
            <person name="Zhang D.-F."/>
        </authorList>
    </citation>
    <scope>NUCLEOTIDE SEQUENCE [LARGE SCALE GENOMIC DNA]</scope>
    <source>
        <strain evidence="4">CCTCC AB 2011122</strain>
    </source>
</reference>
<keyword evidence="2" id="KW-0812">Transmembrane</keyword>
<feature type="transmembrane region" description="Helical" evidence="2">
    <location>
        <begin position="157"/>
        <end position="176"/>
    </location>
</feature>
<feature type="transmembrane region" description="Helical" evidence="2">
    <location>
        <begin position="78"/>
        <end position="94"/>
    </location>
</feature>
<evidence type="ECO:0000313" key="3">
    <source>
        <dbReference type="EMBL" id="MDR5693281.1"/>
    </source>
</evidence>
<name>A0ABU1FPG0_9MICO</name>